<dbReference type="Pfam" id="PF13640">
    <property type="entry name" value="2OG-FeII_Oxy_3"/>
    <property type="match status" value="1"/>
</dbReference>
<evidence type="ECO:0000259" key="7">
    <source>
        <dbReference type="PROSITE" id="PS51471"/>
    </source>
</evidence>
<dbReference type="EMBL" id="JACHHP010000001">
    <property type="protein sequence ID" value="MBB5206994.1"/>
    <property type="molecule type" value="Genomic_DNA"/>
</dbReference>
<dbReference type="EC" id="1.14.11.-" evidence="8"/>
<keyword evidence="5 8" id="KW-0560">Oxidoreductase</keyword>
<dbReference type="GO" id="GO:0016705">
    <property type="term" value="F:oxidoreductase activity, acting on paired donors, with incorporation or reduction of molecular oxygen"/>
    <property type="evidence" value="ECO:0007669"/>
    <property type="project" value="InterPro"/>
</dbReference>
<reference evidence="8 9" key="1">
    <citation type="submission" date="2020-08" db="EMBL/GenBank/DDBJ databases">
        <title>Genomic Encyclopedia of Type Strains, Phase IV (KMG-IV): sequencing the most valuable type-strain genomes for metagenomic binning, comparative biology and taxonomic classification.</title>
        <authorList>
            <person name="Goeker M."/>
        </authorList>
    </citation>
    <scope>NUCLEOTIDE SEQUENCE [LARGE SCALE GENOMIC DNA]</scope>
    <source>
        <strain evidence="8 9">DSM 24163</strain>
    </source>
</reference>
<dbReference type="Proteomes" id="UP000521199">
    <property type="component" value="Unassembled WGS sequence"/>
</dbReference>
<comment type="caution">
    <text evidence="8">The sequence shown here is derived from an EMBL/GenBank/DDBJ whole genome shotgun (WGS) entry which is preliminary data.</text>
</comment>
<evidence type="ECO:0000256" key="6">
    <source>
        <dbReference type="ARBA" id="ARBA00023004"/>
    </source>
</evidence>
<sequence length="203" mass="21994">MSTKPQRALSSASVVPPGIRAQSEHLSLVATMPAVFSVEECERIVAIARAHPGSQGTVDARADAADPIRRSTVRFLNPEPASEWIFARLDQAVTRLNAAYAFELQAFAEGVQIASYTDGGHYGWHADLGPGAFSRRKLSLSVQLSPDADYDGGDLEFLVSRDSAARSQGALIAFPSFLVHRVTPVTRGERWSMVSWIAGPPFR</sequence>
<dbReference type="InterPro" id="IPR006620">
    <property type="entry name" value="Pro_4_hyd_alph"/>
</dbReference>
<protein>
    <submittedName>
        <fullName evidence="8">PKHD-type hydroxylase</fullName>
        <ecNumber evidence="8">1.14.11.-</ecNumber>
    </submittedName>
</protein>
<evidence type="ECO:0000256" key="5">
    <source>
        <dbReference type="ARBA" id="ARBA00023002"/>
    </source>
</evidence>
<keyword evidence="3" id="KW-0847">Vitamin C</keyword>
<evidence type="ECO:0000256" key="3">
    <source>
        <dbReference type="ARBA" id="ARBA00022896"/>
    </source>
</evidence>
<dbReference type="RefSeq" id="WP_183959483.1">
    <property type="nucleotide sequence ID" value="NZ_JACHHP010000001.1"/>
</dbReference>
<dbReference type="AlphaFoldDB" id="A0A7W8FZA4"/>
<evidence type="ECO:0000256" key="2">
    <source>
        <dbReference type="ARBA" id="ARBA00022723"/>
    </source>
</evidence>
<dbReference type="SMART" id="SM00702">
    <property type="entry name" value="P4Hc"/>
    <property type="match status" value="1"/>
</dbReference>
<dbReference type="PROSITE" id="PS51471">
    <property type="entry name" value="FE2OG_OXY"/>
    <property type="match status" value="1"/>
</dbReference>
<dbReference type="Gene3D" id="2.60.120.620">
    <property type="entry name" value="q2cbj1_9rhob like domain"/>
    <property type="match status" value="1"/>
</dbReference>
<keyword evidence="4" id="KW-0223">Dioxygenase</keyword>
<evidence type="ECO:0000256" key="4">
    <source>
        <dbReference type="ARBA" id="ARBA00022964"/>
    </source>
</evidence>
<keyword evidence="6" id="KW-0408">Iron</keyword>
<evidence type="ECO:0000313" key="8">
    <source>
        <dbReference type="EMBL" id="MBB5206994.1"/>
    </source>
</evidence>
<keyword evidence="9" id="KW-1185">Reference proteome</keyword>
<evidence type="ECO:0000313" key="9">
    <source>
        <dbReference type="Proteomes" id="UP000521199"/>
    </source>
</evidence>
<keyword evidence="2" id="KW-0479">Metal-binding</keyword>
<accession>A0A7W8FZA4</accession>
<feature type="domain" description="Fe2OG dioxygenase" evidence="7">
    <location>
        <begin position="107"/>
        <end position="199"/>
    </location>
</feature>
<dbReference type="InterPro" id="IPR044862">
    <property type="entry name" value="Pro_4_hyd_alph_FE2OG_OXY"/>
</dbReference>
<dbReference type="GO" id="GO:0005506">
    <property type="term" value="F:iron ion binding"/>
    <property type="evidence" value="ECO:0007669"/>
    <property type="project" value="InterPro"/>
</dbReference>
<organism evidence="8 9">
    <name type="scientific">Chiayiivirga flava</name>
    <dbReference type="NCBI Taxonomy" id="659595"/>
    <lineage>
        <taxon>Bacteria</taxon>
        <taxon>Pseudomonadati</taxon>
        <taxon>Pseudomonadota</taxon>
        <taxon>Gammaproteobacteria</taxon>
        <taxon>Lysobacterales</taxon>
        <taxon>Lysobacteraceae</taxon>
        <taxon>Chiayiivirga</taxon>
    </lineage>
</organism>
<dbReference type="GO" id="GO:0051213">
    <property type="term" value="F:dioxygenase activity"/>
    <property type="evidence" value="ECO:0007669"/>
    <property type="project" value="UniProtKB-KW"/>
</dbReference>
<proteinExistence type="predicted"/>
<name>A0A7W8FZA4_9GAMM</name>
<comment type="cofactor">
    <cofactor evidence="1">
        <name>L-ascorbate</name>
        <dbReference type="ChEBI" id="CHEBI:38290"/>
    </cofactor>
</comment>
<gene>
    <name evidence="8" type="ORF">HNQ52_000510</name>
</gene>
<evidence type="ECO:0000256" key="1">
    <source>
        <dbReference type="ARBA" id="ARBA00001961"/>
    </source>
</evidence>
<dbReference type="InterPro" id="IPR005123">
    <property type="entry name" value="Oxoglu/Fe-dep_dioxygenase_dom"/>
</dbReference>
<dbReference type="GO" id="GO:0031418">
    <property type="term" value="F:L-ascorbic acid binding"/>
    <property type="evidence" value="ECO:0007669"/>
    <property type="project" value="UniProtKB-KW"/>
</dbReference>